<dbReference type="GO" id="GO:0016020">
    <property type="term" value="C:membrane"/>
    <property type="evidence" value="ECO:0007669"/>
    <property type="project" value="UniProtKB-SubCell"/>
</dbReference>
<feature type="transmembrane region" description="Helical" evidence="7">
    <location>
        <begin position="1002"/>
        <end position="1019"/>
    </location>
</feature>
<organism evidence="9 10">
    <name type="scientific">Aureobasidium pullulans</name>
    <name type="common">Black yeast</name>
    <name type="synonym">Pullularia pullulans</name>
    <dbReference type="NCBI Taxonomy" id="5580"/>
    <lineage>
        <taxon>Eukaryota</taxon>
        <taxon>Fungi</taxon>
        <taxon>Dikarya</taxon>
        <taxon>Ascomycota</taxon>
        <taxon>Pezizomycotina</taxon>
        <taxon>Dothideomycetes</taxon>
        <taxon>Dothideomycetidae</taxon>
        <taxon>Dothideales</taxon>
        <taxon>Saccotheciaceae</taxon>
        <taxon>Aureobasidium</taxon>
    </lineage>
</organism>
<feature type="transmembrane region" description="Helical" evidence="7">
    <location>
        <begin position="1028"/>
        <end position="1048"/>
    </location>
</feature>
<feature type="compositionally biased region" description="Polar residues" evidence="6">
    <location>
        <begin position="670"/>
        <end position="687"/>
    </location>
</feature>
<keyword evidence="5" id="KW-0853">WD repeat</keyword>
<keyword evidence="4 7" id="KW-0472">Membrane</keyword>
<dbReference type="InterPro" id="IPR001680">
    <property type="entry name" value="WD40_rpt"/>
</dbReference>
<feature type="region of interest" description="Disordered" evidence="6">
    <location>
        <begin position="529"/>
        <end position="654"/>
    </location>
</feature>
<evidence type="ECO:0000256" key="4">
    <source>
        <dbReference type="ARBA" id="ARBA00023136"/>
    </source>
</evidence>
<keyword evidence="2 7" id="KW-0812">Transmembrane</keyword>
<name>A0A4S8SYH9_AURPU</name>
<evidence type="ECO:0000256" key="2">
    <source>
        <dbReference type="ARBA" id="ARBA00022692"/>
    </source>
</evidence>
<dbReference type="Proteomes" id="UP000304951">
    <property type="component" value="Unassembled WGS sequence"/>
</dbReference>
<dbReference type="SMART" id="SM00320">
    <property type="entry name" value="WD40"/>
    <property type="match status" value="4"/>
</dbReference>
<feature type="transmembrane region" description="Helical" evidence="7">
    <location>
        <begin position="1190"/>
        <end position="1207"/>
    </location>
</feature>
<evidence type="ECO:0000256" key="3">
    <source>
        <dbReference type="ARBA" id="ARBA00022989"/>
    </source>
</evidence>
<feature type="compositionally biased region" description="Low complexity" evidence="6">
    <location>
        <begin position="547"/>
        <end position="565"/>
    </location>
</feature>
<feature type="transmembrane region" description="Helical" evidence="7">
    <location>
        <begin position="1068"/>
        <end position="1089"/>
    </location>
</feature>
<dbReference type="Pfam" id="PF01490">
    <property type="entry name" value="Aa_trans"/>
    <property type="match status" value="1"/>
</dbReference>
<evidence type="ECO:0000256" key="5">
    <source>
        <dbReference type="PROSITE-ProRule" id="PRU00221"/>
    </source>
</evidence>
<dbReference type="Gene3D" id="2.130.10.10">
    <property type="entry name" value="YVTN repeat-like/Quinoprotein amine dehydrogenase"/>
    <property type="match status" value="1"/>
</dbReference>
<feature type="transmembrane region" description="Helical" evidence="7">
    <location>
        <begin position="1147"/>
        <end position="1169"/>
    </location>
</feature>
<evidence type="ECO:0000313" key="10">
    <source>
        <dbReference type="Proteomes" id="UP000304951"/>
    </source>
</evidence>
<dbReference type="InterPro" id="IPR015943">
    <property type="entry name" value="WD40/YVTN_repeat-like_dom_sf"/>
</dbReference>
<evidence type="ECO:0000256" key="6">
    <source>
        <dbReference type="SAM" id="MobiDB-lite"/>
    </source>
</evidence>
<dbReference type="EMBL" id="QZAF01000024">
    <property type="protein sequence ID" value="THV76201.1"/>
    <property type="molecule type" value="Genomic_DNA"/>
</dbReference>
<feature type="transmembrane region" description="Helical" evidence="7">
    <location>
        <begin position="1213"/>
        <end position="1229"/>
    </location>
</feature>
<dbReference type="Pfam" id="PF00400">
    <property type="entry name" value="WD40"/>
    <property type="match status" value="1"/>
</dbReference>
<feature type="repeat" description="WD" evidence="5">
    <location>
        <begin position="420"/>
        <end position="433"/>
    </location>
</feature>
<feature type="transmembrane region" description="Helical" evidence="7">
    <location>
        <begin position="1101"/>
        <end position="1127"/>
    </location>
</feature>
<feature type="region of interest" description="Disordered" evidence="6">
    <location>
        <begin position="670"/>
        <end position="714"/>
    </location>
</feature>
<feature type="compositionally biased region" description="Polar residues" evidence="6">
    <location>
        <begin position="35"/>
        <end position="47"/>
    </location>
</feature>
<dbReference type="InterPro" id="IPR013057">
    <property type="entry name" value="AA_transpt_TM"/>
</dbReference>
<gene>
    <name evidence="9" type="ORF">D6D28_01293</name>
</gene>
<evidence type="ECO:0000259" key="8">
    <source>
        <dbReference type="Pfam" id="PF01490"/>
    </source>
</evidence>
<dbReference type="PANTHER" id="PTHR44675">
    <property type="entry name" value="PAK1 INTERACTING PROTEIN 1"/>
    <property type="match status" value="1"/>
</dbReference>
<proteinExistence type="predicted"/>
<feature type="region of interest" description="Disordered" evidence="6">
    <location>
        <begin position="833"/>
        <end position="886"/>
    </location>
</feature>
<dbReference type="InterPro" id="IPR051959">
    <property type="entry name" value="PAK1-Kinase_Regulator"/>
</dbReference>
<accession>A0A4S8SYH9</accession>
<feature type="compositionally biased region" description="Acidic residues" evidence="6">
    <location>
        <begin position="847"/>
        <end position="856"/>
    </location>
</feature>
<feature type="region of interest" description="Disordered" evidence="6">
    <location>
        <begin position="1"/>
        <end position="58"/>
    </location>
</feature>
<protein>
    <recommendedName>
        <fullName evidence="8">Amino acid transporter transmembrane domain-containing protein</fullName>
    </recommendedName>
</protein>
<sequence>MVKRKSEDAQLSARAATGKNARFAESPKVTKTSKKSQITKPTKTSTKPAVANKDTKSDVEHEPVAIQIVTGSYERVLHGFAATVSGDVIESDKSEEAQKEPTYSDTFLFAAHSSAVRCLAVSAPNEAHKRVLATGSTDERINLFHVSTSPPVVSSKPQLPTLSATSVIENPRNRELGSLLHHARSVNKLQFPTRGKLFSAADDNTVAISRTRDWTVLSTIKCPIPKAVGRPSGDTAGPGEVPTGVNDFAIHPSMKVMVTVGKGERCMRLWNLVTGKKAGVLNFDKSLLQAAGEGRYSSGEGRKLVWGEDGEEYVVGFERGAVVYGMDSMPKAIIRPSPLTKLHQMRIVPAGEGRSILALSTEDGRIIFYDLKTTVEGDKEDEEVPQCAAVGQLGGNQAGFTGRIKDFEVLQHKAGAPLILVTGSSDGAVRLWKCNMSEILEGAVEGEVRQVGTPIGTHETGHRITCLVAFVMDGPAEAADDEDELAQGVPEEAGSDSEDDVALSRGHRDGYETAARTCRVFLHTVEDRATMSGKNGGTSPQAIGSEPPRSTSPYGGGSPSRSYSTARLASPVPFGTPPIRQIPTPRQLDGQDDDQPLPGASYPRGSIPGPGPSSLSQALRGGFAGSPPRFASPAPTGSASVFPDDASYSQSPNKNEDLEVLRRHLVGPAQRTSHQNLQASSSFQRPSNLPEVGKSVENGPGIDDDHFSSLQLQGGDMTRHIYRYTEEREREEVERQARETGRLKRSLSVNLPRSNEEDPELSNIKMPGGLRRDYIRRTAGSPAPEARVARPNYGSTRAQTEPPARQQPQFLANNFIEFLTLYGHFAGESLEDDDEALGPDEYFTSEAYDDDDDDQDGREREWGEDSALLTPGKRKRRRKEQAGKGSPGGAALLLLKSFVGTGVLFLPRAYLNGGMMFSNIVLLSIALLSFWCFILLVNVRLKVHASFGDMGGKIYGRWFRNLINSSLVISQIGFSSAYIVFVSENLQAFVLAVTKCRTFIDIKYMILMQMVVFLPLSLYRNINNIQKLALIADLFIVLGLVYLYYYDILTLVENHGIADIIQFNKNDWTLFIGTAIFTFEGIGLIIPIQSGMKDPKKFPRVLGVVMVAVTVIFISMGALSYAAYGSATKTVIILNMPQDNKLVNSVQFIYSLAILLSTPLQIYPAIEITSQQLFSRTGKYNPWIKWKKNVFRFFMVALCAVIAWAGAGQLDKFVALVGSFACIPLVFVYPPLMHYRAVATRSWQRVADILLVVFGLFIMGYTTALTVLSWASGGPKEPGYCDER</sequence>
<comment type="caution">
    <text evidence="9">The sequence shown here is derived from an EMBL/GenBank/DDBJ whole genome shotgun (WGS) entry which is preliminary data.</text>
</comment>
<comment type="subcellular location">
    <subcellularLocation>
        <location evidence="1">Membrane</location>
    </subcellularLocation>
</comment>
<evidence type="ECO:0000313" key="9">
    <source>
        <dbReference type="EMBL" id="THV76201.1"/>
    </source>
</evidence>
<feature type="compositionally biased region" description="Low complexity" evidence="6">
    <location>
        <begin position="596"/>
        <end position="616"/>
    </location>
</feature>
<feature type="region of interest" description="Disordered" evidence="6">
    <location>
        <begin position="779"/>
        <end position="806"/>
    </location>
</feature>
<evidence type="ECO:0000256" key="7">
    <source>
        <dbReference type="SAM" id="Phobius"/>
    </source>
</evidence>
<dbReference type="PANTHER" id="PTHR44675:SF1">
    <property type="entry name" value="P21-ACTIVATED PROTEIN KINASE-INTERACTING PROTEIN 1"/>
    <property type="match status" value="1"/>
</dbReference>
<dbReference type="PROSITE" id="PS50082">
    <property type="entry name" value="WD_REPEATS_2"/>
    <property type="match status" value="1"/>
</dbReference>
<feature type="domain" description="Amino acid transporter transmembrane" evidence="8">
    <location>
        <begin position="884"/>
        <end position="1267"/>
    </location>
</feature>
<evidence type="ECO:0000256" key="1">
    <source>
        <dbReference type="ARBA" id="ARBA00004370"/>
    </source>
</evidence>
<dbReference type="SUPFAM" id="SSF101908">
    <property type="entry name" value="Putative isomerase YbhE"/>
    <property type="match status" value="1"/>
</dbReference>
<feature type="transmembrane region" description="Helical" evidence="7">
    <location>
        <begin position="917"/>
        <end position="941"/>
    </location>
</feature>
<reference evidence="9 10" key="1">
    <citation type="submission" date="2018-10" db="EMBL/GenBank/DDBJ databases">
        <title>Fifty Aureobasidium pullulans genomes reveal a recombining polyextremotolerant generalist.</title>
        <authorList>
            <person name="Gostincar C."/>
            <person name="Turk M."/>
            <person name="Zajc J."/>
            <person name="Gunde-Cimerman N."/>
        </authorList>
    </citation>
    <scope>NUCLEOTIDE SEQUENCE [LARGE SCALE GENOMIC DNA]</scope>
    <source>
        <strain evidence="9 10">EXF-11900</strain>
    </source>
</reference>
<feature type="transmembrane region" description="Helical" evidence="7">
    <location>
        <begin position="1249"/>
        <end position="1270"/>
    </location>
</feature>
<feature type="transmembrane region" description="Helical" evidence="7">
    <location>
        <begin position="962"/>
        <end position="982"/>
    </location>
</feature>
<dbReference type="FunFam" id="1.20.1740.10:FF:000067">
    <property type="entry name" value="Transmembrane domain transporter"/>
    <property type="match status" value="1"/>
</dbReference>
<feature type="region of interest" description="Disordered" evidence="6">
    <location>
        <begin position="478"/>
        <end position="503"/>
    </location>
</feature>
<keyword evidence="3 7" id="KW-1133">Transmembrane helix</keyword>